<accession>A0A7H0FTG9</accession>
<proteinExistence type="predicted"/>
<dbReference type="AlphaFoldDB" id="A0A7H0FTG9"/>
<evidence type="ECO:0000313" key="4">
    <source>
        <dbReference type="Proteomes" id="UP000516122"/>
    </source>
</evidence>
<evidence type="ECO:0000313" key="3">
    <source>
        <dbReference type="EMBL" id="WER41669.1"/>
    </source>
</evidence>
<sequence length="209" mass="23496">MEEYSMFLFGNKEEKKVKKAEEKQIKEYFKNNHDIVIGGIYFNDSDKKIFIPKSISESRKQQVINYDDLISYTDIFVGGNIKKHHGITRAVVGGVLAGPVGALVGAGTGGKEFTSIKQLGVMLHLPNNQTVKYMLITTETKTDSMIGKGLMDKYNELIAKLDQILKTNSSNKDNTVLSSADEIRKFKALLDDGIITKQEFEIKKRELLQ</sequence>
<dbReference type="InterPro" id="IPR018649">
    <property type="entry name" value="SHOCT"/>
</dbReference>
<dbReference type="Pfam" id="PF09851">
    <property type="entry name" value="SHOCT"/>
    <property type="match status" value="1"/>
</dbReference>
<dbReference type="Proteomes" id="UP001222182">
    <property type="component" value="Chromosome"/>
</dbReference>
<evidence type="ECO:0000313" key="5">
    <source>
        <dbReference type="Proteomes" id="UP001222182"/>
    </source>
</evidence>
<feature type="domain" description="SHOCT" evidence="1">
    <location>
        <begin position="181"/>
        <end position="208"/>
    </location>
</feature>
<evidence type="ECO:0000259" key="1">
    <source>
        <dbReference type="Pfam" id="PF09851"/>
    </source>
</evidence>
<reference evidence="2 4" key="1">
    <citation type="submission" date="2020-08" db="EMBL/GenBank/DDBJ databases">
        <title>Enterococcus faecalis SF28073 genome assembly.</title>
        <authorList>
            <person name="Duerkop B.A."/>
            <person name="Johnson C.N."/>
        </authorList>
    </citation>
    <scope>NUCLEOTIDE SEQUENCE [LARGE SCALE GENOMIC DNA]</scope>
    <source>
        <strain evidence="2 4">SF28073</strain>
    </source>
</reference>
<dbReference type="EMBL" id="CP119528">
    <property type="protein sequence ID" value="WER41669.1"/>
    <property type="molecule type" value="Genomic_DNA"/>
</dbReference>
<name>A0A7H0FTG9_ENTFL</name>
<dbReference type="RefSeq" id="WP_002387265.1">
    <property type="nucleotide sequence ID" value="NZ_AP026714.1"/>
</dbReference>
<evidence type="ECO:0000313" key="2">
    <source>
        <dbReference type="EMBL" id="QNP39335.1"/>
    </source>
</evidence>
<protein>
    <submittedName>
        <fullName evidence="2">SHOCT domain-containing protein</fullName>
    </submittedName>
</protein>
<dbReference type="Proteomes" id="UP000516122">
    <property type="component" value="Chromosome"/>
</dbReference>
<dbReference type="GeneID" id="60894271"/>
<dbReference type="EMBL" id="CP060804">
    <property type="protein sequence ID" value="QNP39335.1"/>
    <property type="molecule type" value="Genomic_DNA"/>
</dbReference>
<reference evidence="3 5" key="2">
    <citation type="submission" date="2023-03" db="EMBL/GenBank/DDBJ databases">
        <title>Complete genome sequence of an Enterococcus faecalis urinary isolate.</title>
        <authorList>
            <person name="Brauer A.L."/>
            <person name="Armbruster C.E."/>
        </authorList>
    </citation>
    <scope>NUCLEOTIDE SEQUENCE [LARGE SCALE GENOMIC DNA]</scope>
    <source>
        <strain evidence="3 5">3143</strain>
    </source>
</reference>
<gene>
    <name evidence="2" type="ORF">H9Q64_09510</name>
    <name evidence="3" type="ORF">P0083_10045</name>
</gene>
<organism evidence="2 4">
    <name type="scientific">Enterococcus faecalis</name>
    <name type="common">Streptococcus faecalis</name>
    <dbReference type="NCBI Taxonomy" id="1351"/>
    <lineage>
        <taxon>Bacteria</taxon>
        <taxon>Bacillati</taxon>
        <taxon>Bacillota</taxon>
        <taxon>Bacilli</taxon>
        <taxon>Lactobacillales</taxon>
        <taxon>Enterococcaceae</taxon>
        <taxon>Enterococcus</taxon>
    </lineage>
</organism>